<protein>
    <submittedName>
        <fullName evidence="2">Uncharacterized protein</fullName>
    </submittedName>
</protein>
<dbReference type="VEuPathDB" id="TriTrypDB:BSAL_89600"/>
<dbReference type="AlphaFoldDB" id="A0A0S4KNL2"/>
<dbReference type="EMBL" id="CYKH01001154">
    <property type="protein sequence ID" value="CUI14476.1"/>
    <property type="molecule type" value="Genomic_DNA"/>
</dbReference>
<proteinExistence type="predicted"/>
<feature type="compositionally biased region" description="Low complexity" evidence="1">
    <location>
        <begin position="56"/>
        <end position="67"/>
    </location>
</feature>
<feature type="region of interest" description="Disordered" evidence="1">
    <location>
        <begin position="47"/>
        <end position="116"/>
    </location>
</feature>
<gene>
    <name evidence="2" type="ORF">BSAL_89600</name>
</gene>
<reference evidence="3" key="1">
    <citation type="submission" date="2015-09" db="EMBL/GenBank/DDBJ databases">
        <authorList>
            <consortium name="Pathogen Informatics"/>
        </authorList>
    </citation>
    <scope>NUCLEOTIDE SEQUENCE [LARGE SCALE GENOMIC DNA]</scope>
    <source>
        <strain evidence="3">Lake Konstanz</strain>
    </source>
</reference>
<feature type="compositionally biased region" description="Low complexity" evidence="1">
    <location>
        <begin position="95"/>
        <end position="116"/>
    </location>
</feature>
<organism evidence="2 3">
    <name type="scientific">Bodo saltans</name>
    <name type="common">Flagellated protozoan</name>
    <dbReference type="NCBI Taxonomy" id="75058"/>
    <lineage>
        <taxon>Eukaryota</taxon>
        <taxon>Discoba</taxon>
        <taxon>Euglenozoa</taxon>
        <taxon>Kinetoplastea</taxon>
        <taxon>Metakinetoplastina</taxon>
        <taxon>Eubodonida</taxon>
        <taxon>Bodonidae</taxon>
        <taxon>Bodo</taxon>
    </lineage>
</organism>
<dbReference type="Proteomes" id="UP000051952">
    <property type="component" value="Unassembled WGS sequence"/>
</dbReference>
<sequence length="272" mass="28457">LLPFDNNVDESCCKLMQWLCCARQIFCANLILLVVCCCQGQFTMPPGRRAGPMKPPAKVAASVAAASRPLTPPRSRQPSPGSAPTSRMGRDAGPVAATSSSRASRSTAVAESAAAATPQVPRQMLTPIPVAPDVVEISSVSDARCYEVLVPPTLMKKLGLIPGCSFVTIESEDECITCEAGLSLTLSKASIGLHPIVAAIMVGTEATIQKCATVPPPLTCVTATPVPGDVGLEAARLASQSVISSAQFEAVLRRQCQGHVAFLSMSRDYGRH</sequence>
<name>A0A0S4KNL2_BODSA</name>
<feature type="non-terminal residue" evidence="2">
    <location>
        <position position="1"/>
    </location>
</feature>
<keyword evidence="3" id="KW-1185">Reference proteome</keyword>
<feature type="compositionally biased region" description="Polar residues" evidence="1">
    <location>
        <begin position="74"/>
        <end position="85"/>
    </location>
</feature>
<evidence type="ECO:0000313" key="2">
    <source>
        <dbReference type="EMBL" id="CUI14476.1"/>
    </source>
</evidence>
<accession>A0A0S4KNL2</accession>
<evidence type="ECO:0000256" key="1">
    <source>
        <dbReference type="SAM" id="MobiDB-lite"/>
    </source>
</evidence>
<evidence type="ECO:0000313" key="3">
    <source>
        <dbReference type="Proteomes" id="UP000051952"/>
    </source>
</evidence>